<dbReference type="Pfam" id="PF08877">
    <property type="entry name" value="MepB-like"/>
    <property type="match status" value="1"/>
</dbReference>
<dbReference type="KEGG" id="rdn:HMPREF0733_10564"/>
<reference evidence="2" key="1">
    <citation type="submission" date="2010-10" db="EMBL/GenBank/DDBJ databases">
        <title>The complete genome of Rothia dentocariosa ATCC 17931.</title>
        <authorList>
            <person name="Muzny D."/>
            <person name="Qin X."/>
            <person name="Buhay C."/>
            <person name="Dugan-Rocha S."/>
            <person name="Ding Y."/>
            <person name="Chen G."/>
            <person name="Hawes A."/>
            <person name="Holder M."/>
            <person name="Jhangiani S."/>
            <person name="Johnson A."/>
            <person name="Khan Z."/>
            <person name="Li Z."/>
            <person name="Liu W."/>
            <person name="Liu X."/>
            <person name="Perez L."/>
            <person name="Shen H."/>
            <person name="Wang Q."/>
            <person name="Watt J."/>
            <person name="Xi L."/>
            <person name="Xin Y."/>
            <person name="Zhou J."/>
            <person name="Deng J."/>
            <person name="Jiang H."/>
            <person name="Liu Y."/>
            <person name="Qu J."/>
            <person name="Song X.-Z."/>
            <person name="Zhang L."/>
            <person name="Villasana D."/>
            <person name="Johnson A."/>
            <person name="Liu J."/>
            <person name="Liyanage D."/>
            <person name="Lorensuhewa L."/>
            <person name="Robinson T."/>
            <person name="Song A."/>
            <person name="Song B.-B."/>
            <person name="Dinh H."/>
            <person name="Thornton R."/>
            <person name="Coyle M."/>
            <person name="Francisco L."/>
            <person name="Jackson L."/>
            <person name="Javaid M."/>
            <person name="Korchina V."/>
            <person name="Kovar C."/>
            <person name="Mata R."/>
            <person name="Mathew T."/>
            <person name="Ngo R."/>
            <person name="Nguyen L."/>
            <person name="Nguyen N."/>
            <person name="Okwuonu G."/>
            <person name="Ongeri F."/>
            <person name="Pham C."/>
            <person name="Simmons D."/>
            <person name="Wilczek-Boney K."/>
            <person name="Hale W."/>
            <person name="Jakkamsetti A."/>
            <person name="Pham P."/>
            <person name="Ruth R."/>
            <person name="San Lucas F."/>
            <person name="Warren J."/>
            <person name="Zhang J."/>
            <person name="Zhao Z."/>
            <person name="Zhou C."/>
            <person name="Zhu D."/>
            <person name="Lee S."/>
            <person name="Bess C."/>
            <person name="Blankenburg K."/>
            <person name="Forbes L."/>
            <person name="Fu Q."/>
            <person name="Gubbala S."/>
            <person name="Hirani K."/>
            <person name="Jayaseelan J.C."/>
            <person name="Lara F."/>
            <person name="Munidasa M."/>
            <person name="Palculict T."/>
            <person name="Patil S."/>
            <person name="Pu L.-L."/>
            <person name="Saada N."/>
            <person name="Tang L."/>
            <person name="Weissenberger G."/>
            <person name="Zhu Y."/>
            <person name="Hemphill L."/>
            <person name="Shang Y."/>
            <person name="Youmans B."/>
            <person name="Ayvaz T."/>
            <person name="Ross M."/>
            <person name="Santibanez J."/>
            <person name="Aqrawi P."/>
            <person name="Gross S."/>
            <person name="Joshi V."/>
            <person name="Fowler G."/>
            <person name="Nazareth L."/>
            <person name="Reid J."/>
            <person name="Worley K."/>
            <person name="Petrosino J."/>
            <person name="Highlander S."/>
            <person name="Gibbs R."/>
        </authorList>
    </citation>
    <scope>NUCLEOTIDE SEQUENCE [LARGE SCALE GENOMIC DNA]</scope>
    <source>
        <strain evidence="2">ATCC 17931 / CDC X599 / XDIA</strain>
    </source>
</reference>
<accession>E3H119</accession>
<evidence type="ECO:0000313" key="2">
    <source>
        <dbReference type="Proteomes" id="UP000000387"/>
    </source>
</evidence>
<proteinExistence type="predicted"/>
<dbReference type="eggNOG" id="COG4815">
    <property type="taxonomic scope" value="Bacteria"/>
</dbReference>
<dbReference type="Gene3D" id="3.40.1350.140">
    <property type="entry name" value="MepB-like"/>
    <property type="match status" value="1"/>
</dbReference>
<name>E3H119_ROTDC</name>
<dbReference type="InterPro" id="IPR011235">
    <property type="entry name" value="MepB-like"/>
</dbReference>
<dbReference type="HOGENOM" id="CLU_111604_0_0_11"/>
<dbReference type="GeneID" id="29742644"/>
<gene>
    <name evidence="1" type="ordered locus">HMPREF0733_10564</name>
</gene>
<dbReference type="AlphaFoldDB" id="E3H119"/>
<organism evidence="1 2">
    <name type="scientific">Rothia dentocariosa (strain ATCC 17931 / CDC X599 / XDIA)</name>
    <dbReference type="NCBI Taxonomy" id="762948"/>
    <lineage>
        <taxon>Bacteria</taxon>
        <taxon>Bacillati</taxon>
        <taxon>Actinomycetota</taxon>
        <taxon>Actinomycetes</taxon>
        <taxon>Micrococcales</taxon>
        <taxon>Micrococcaceae</taxon>
        <taxon>Rothia</taxon>
    </lineage>
</organism>
<sequence length="172" mass="20212">MAVGTSGTEISSINKKDFPKKGNKILKIIDILHEFYGDFDFIKEKWNEDYEGLLIKTKEEQKYKRCRLAKRTPKKEGYFTVFWKKDQNNNNVPYTNEDLGDELVIVVIDSYNSGLFIIPKEVAVNKRILSTRDSKGKMAMRFYPPWCTNLNKTAQSTQKWQLEYFRSYKIGN</sequence>
<dbReference type="EMBL" id="CP002280">
    <property type="protein sequence ID" value="ADP40022.1"/>
    <property type="molecule type" value="Genomic_DNA"/>
</dbReference>
<dbReference type="InterPro" id="IPR038231">
    <property type="entry name" value="MepB-like_sf"/>
</dbReference>
<evidence type="ECO:0000313" key="1">
    <source>
        <dbReference type="EMBL" id="ADP40022.1"/>
    </source>
</evidence>
<dbReference type="Proteomes" id="UP000000387">
    <property type="component" value="Chromosome"/>
</dbReference>
<protein>
    <submittedName>
        <fullName evidence="1">MepB protein</fullName>
    </submittedName>
</protein>
<dbReference type="RefSeq" id="WP_013397845.1">
    <property type="nucleotide sequence ID" value="NC_014643.1"/>
</dbReference>